<name>A0AAV7MGM2_PLEWA</name>
<accession>A0AAV7MGM2</accession>
<sequence length="98" mass="10185">MVTWAGDCTAVGQHFSLRTGQGDAAQSPQQQSLRLDCPWHALPRAGASSLVLAPAGREAQGVDPRTETDSYNITGVAAELGVSYRVSGLDYGGAEPLA</sequence>
<gene>
    <name evidence="1" type="ORF">NDU88_006678</name>
</gene>
<evidence type="ECO:0000313" key="2">
    <source>
        <dbReference type="Proteomes" id="UP001066276"/>
    </source>
</evidence>
<evidence type="ECO:0000313" key="1">
    <source>
        <dbReference type="EMBL" id="KAJ1101612.1"/>
    </source>
</evidence>
<protein>
    <submittedName>
        <fullName evidence="1">Uncharacterized protein</fullName>
    </submittedName>
</protein>
<keyword evidence="2" id="KW-1185">Reference proteome</keyword>
<proteinExistence type="predicted"/>
<reference evidence="1" key="1">
    <citation type="journal article" date="2022" name="bioRxiv">
        <title>Sequencing and chromosome-scale assembly of the giantPleurodeles waltlgenome.</title>
        <authorList>
            <person name="Brown T."/>
            <person name="Elewa A."/>
            <person name="Iarovenko S."/>
            <person name="Subramanian E."/>
            <person name="Araus A.J."/>
            <person name="Petzold A."/>
            <person name="Susuki M."/>
            <person name="Suzuki K.-i.T."/>
            <person name="Hayashi T."/>
            <person name="Toyoda A."/>
            <person name="Oliveira C."/>
            <person name="Osipova E."/>
            <person name="Leigh N.D."/>
            <person name="Simon A."/>
            <person name="Yun M.H."/>
        </authorList>
    </citation>
    <scope>NUCLEOTIDE SEQUENCE</scope>
    <source>
        <strain evidence="1">20211129_DDA</strain>
        <tissue evidence="1">Liver</tissue>
    </source>
</reference>
<dbReference type="Proteomes" id="UP001066276">
    <property type="component" value="Chromosome 10"/>
</dbReference>
<dbReference type="AlphaFoldDB" id="A0AAV7MGM2"/>
<organism evidence="1 2">
    <name type="scientific">Pleurodeles waltl</name>
    <name type="common">Iberian ribbed newt</name>
    <dbReference type="NCBI Taxonomy" id="8319"/>
    <lineage>
        <taxon>Eukaryota</taxon>
        <taxon>Metazoa</taxon>
        <taxon>Chordata</taxon>
        <taxon>Craniata</taxon>
        <taxon>Vertebrata</taxon>
        <taxon>Euteleostomi</taxon>
        <taxon>Amphibia</taxon>
        <taxon>Batrachia</taxon>
        <taxon>Caudata</taxon>
        <taxon>Salamandroidea</taxon>
        <taxon>Salamandridae</taxon>
        <taxon>Pleurodelinae</taxon>
        <taxon>Pleurodeles</taxon>
    </lineage>
</organism>
<dbReference type="EMBL" id="JANPWB010000014">
    <property type="protein sequence ID" value="KAJ1101612.1"/>
    <property type="molecule type" value="Genomic_DNA"/>
</dbReference>
<comment type="caution">
    <text evidence="1">The sequence shown here is derived from an EMBL/GenBank/DDBJ whole genome shotgun (WGS) entry which is preliminary data.</text>
</comment>